<sequence length="115" mass="12331">MRSLGLFRSTTLKIRRAAAAPSLRIKPNLVLFGCPHNGFTNQVCCGGENYGKNRIKSTSLLHDSSKLGICPSGRPSDLQAARLAQVSLRCDEHISTGAETIETLDGGNFGDAIMQ</sequence>
<reference evidence="1 2" key="1">
    <citation type="journal article" date="2024" name="G3 (Bethesda)">
        <title>Genome assembly of Hibiscus sabdariffa L. provides insights into metabolisms of medicinal natural products.</title>
        <authorList>
            <person name="Kim T."/>
        </authorList>
    </citation>
    <scope>NUCLEOTIDE SEQUENCE [LARGE SCALE GENOMIC DNA]</scope>
    <source>
        <strain evidence="1">TK-2024</strain>
        <tissue evidence="1">Old leaves</tissue>
    </source>
</reference>
<proteinExistence type="predicted"/>
<comment type="caution">
    <text evidence="1">The sequence shown here is derived from an EMBL/GenBank/DDBJ whole genome shotgun (WGS) entry which is preliminary data.</text>
</comment>
<evidence type="ECO:0000313" key="2">
    <source>
        <dbReference type="Proteomes" id="UP001472677"/>
    </source>
</evidence>
<organism evidence="1 2">
    <name type="scientific">Hibiscus sabdariffa</name>
    <name type="common">roselle</name>
    <dbReference type="NCBI Taxonomy" id="183260"/>
    <lineage>
        <taxon>Eukaryota</taxon>
        <taxon>Viridiplantae</taxon>
        <taxon>Streptophyta</taxon>
        <taxon>Embryophyta</taxon>
        <taxon>Tracheophyta</taxon>
        <taxon>Spermatophyta</taxon>
        <taxon>Magnoliopsida</taxon>
        <taxon>eudicotyledons</taxon>
        <taxon>Gunneridae</taxon>
        <taxon>Pentapetalae</taxon>
        <taxon>rosids</taxon>
        <taxon>malvids</taxon>
        <taxon>Malvales</taxon>
        <taxon>Malvaceae</taxon>
        <taxon>Malvoideae</taxon>
        <taxon>Hibiscus</taxon>
    </lineage>
</organism>
<evidence type="ECO:0000313" key="1">
    <source>
        <dbReference type="EMBL" id="KAK8554106.1"/>
    </source>
</evidence>
<name>A0ABR2E7X0_9ROSI</name>
<keyword evidence="2" id="KW-1185">Reference proteome</keyword>
<dbReference type="Proteomes" id="UP001472677">
    <property type="component" value="Unassembled WGS sequence"/>
</dbReference>
<dbReference type="EMBL" id="JBBPBM010000019">
    <property type="protein sequence ID" value="KAK8554106.1"/>
    <property type="molecule type" value="Genomic_DNA"/>
</dbReference>
<protein>
    <submittedName>
        <fullName evidence="1">Uncharacterized protein</fullName>
    </submittedName>
</protein>
<accession>A0ABR2E7X0</accession>
<gene>
    <name evidence="1" type="ORF">V6N12_031082</name>
</gene>